<dbReference type="Gramene" id="Kaladp0012s0082.1.v1.1">
    <property type="protein sequence ID" value="Kaladp0012s0082.1.v1.1"/>
    <property type="gene ID" value="Kaladp0012s0082.v1.1"/>
</dbReference>
<accession>A0A7N0ZQI5</accession>
<organism evidence="1 2">
    <name type="scientific">Kalanchoe fedtschenkoi</name>
    <name type="common">Lavender scallops</name>
    <name type="synonym">South American air plant</name>
    <dbReference type="NCBI Taxonomy" id="63787"/>
    <lineage>
        <taxon>Eukaryota</taxon>
        <taxon>Viridiplantae</taxon>
        <taxon>Streptophyta</taxon>
        <taxon>Embryophyta</taxon>
        <taxon>Tracheophyta</taxon>
        <taxon>Spermatophyta</taxon>
        <taxon>Magnoliopsida</taxon>
        <taxon>eudicotyledons</taxon>
        <taxon>Gunneridae</taxon>
        <taxon>Pentapetalae</taxon>
        <taxon>Saxifragales</taxon>
        <taxon>Crassulaceae</taxon>
        <taxon>Kalanchoe</taxon>
    </lineage>
</organism>
<name>A0A7N0ZQI5_KALFE</name>
<dbReference type="AlphaFoldDB" id="A0A7N0ZQI5"/>
<keyword evidence="2" id="KW-1185">Reference proteome</keyword>
<evidence type="ECO:0000313" key="2">
    <source>
        <dbReference type="Proteomes" id="UP000594263"/>
    </source>
</evidence>
<sequence>MEGDQSEVGFEGNGRRREVGGILCGTEESSEIAEGEWSTVVEVMIAVVVLGIPRLDKRQIWQSSRFGAFFSKYGTLPAFMVLTICDSDRLVQLLCAVVLPRVERAVLASN</sequence>
<dbReference type="EnsemblPlants" id="Kaladp0012s0082.1.v1.1">
    <property type="protein sequence ID" value="Kaladp0012s0082.1.v1.1"/>
    <property type="gene ID" value="Kaladp0012s0082.v1.1"/>
</dbReference>
<reference evidence="1" key="1">
    <citation type="submission" date="2021-01" db="UniProtKB">
        <authorList>
            <consortium name="EnsemblPlants"/>
        </authorList>
    </citation>
    <scope>IDENTIFICATION</scope>
</reference>
<protein>
    <submittedName>
        <fullName evidence="1">Uncharacterized protein</fullName>
    </submittedName>
</protein>
<evidence type="ECO:0000313" key="1">
    <source>
        <dbReference type="EnsemblPlants" id="Kaladp0012s0082.1.v1.1"/>
    </source>
</evidence>
<proteinExistence type="predicted"/>
<dbReference type="Proteomes" id="UP000594263">
    <property type="component" value="Unplaced"/>
</dbReference>